<organism evidence="1 2">
    <name type="scientific">Pyrodictium occultum</name>
    <dbReference type="NCBI Taxonomy" id="2309"/>
    <lineage>
        <taxon>Archaea</taxon>
        <taxon>Thermoproteota</taxon>
        <taxon>Thermoprotei</taxon>
        <taxon>Desulfurococcales</taxon>
        <taxon>Pyrodictiaceae</taxon>
        <taxon>Pyrodictium</taxon>
    </lineage>
</organism>
<dbReference type="InterPro" id="IPR025354">
    <property type="entry name" value="DUF4258"/>
</dbReference>
<name>A0A0V8RU82_PYROC</name>
<evidence type="ECO:0000313" key="2">
    <source>
        <dbReference type="Proteomes" id="UP000053352"/>
    </source>
</evidence>
<sequence length="93" mass="10890">MAACWYSLRVSRHARERMEERRVSLDEVLEALENPVQLVYDEEKDVYLALGVNDVAVVYAARGRVVEIVTVMRRGEYEALVGRLRGRRYRVVY</sequence>
<comment type="caution">
    <text evidence="1">The sequence shown here is derived from an EMBL/GenBank/DDBJ whole genome shotgun (WGS) entry which is preliminary data.</text>
</comment>
<gene>
    <name evidence="1" type="ORF">CF15_01985</name>
</gene>
<evidence type="ECO:0000313" key="1">
    <source>
        <dbReference type="EMBL" id="KSW11623.1"/>
    </source>
</evidence>
<dbReference type="AlphaFoldDB" id="A0A0V8RU82"/>
<dbReference type="Pfam" id="PF14076">
    <property type="entry name" value="DUF4258"/>
    <property type="match status" value="1"/>
</dbReference>
<proteinExistence type="predicted"/>
<keyword evidence="2" id="KW-1185">Reference proteome</keyword>
<dbReference type="EMBL" id="LNTB01000001">
    <property type="protein sequence ID" value="KSW11623.1"/>
    <property type="molecule type" value="Genomic_DNA"/>
</dbReference>
<reference evidence="1 2" key="1">
    <citation type="submission" date="2015-11" db="EMBL/GenBank/DDBJ databases">
        <title>Genome sequence of Pyrodictium occultum PL-19, a marine hyperthermophilic archaeon isolated from Volcano, Italy.</title>
        <authorList>
            <person name="Utturkar S."/>
            <person name="Huber H."/>
            <person name="Leptihn S."/>
            <person name="Brown S."/>
            <person name="Stetter K.O."/>
            <person name="Podar M."/>
        </authorList>
    </citation>
    <scope>NUCLEOTIDE SEQUENCE [LARGE SCALE GENOMIC DNA]</scope>
    <source>
        <strain evidence="1 2">PL-19</strain>
    </source>
</reference>
<protein>
    <recommendedName>
        <fullName evidence="3">BrnT family toxin</fullName>
    </recommendedName>
</protein>
<evidence type="ECO:0008006" key="3">
    <source>
        <dbReference type="Google" id="ProtNLM"/>
    </source>
</evidence>
<accession>A0A0V8RU82</accession>
<dbReference type="Proteomes" id="UP000053352">
    <property type="component" value="Unassembled WGS sequence"/>
</dbReference>